<name>A0A8S5RI05_9VIRU</name>
<organism evidence="1">
    <name type="scientific">virus sp. ctML55</name>
    <dbReference type="NCBI Taxonomy" id="2827627"/>
    <lineage>
        <taxon>Viruses</taxon>
    </lineage>
</organism>
<sequence>MKRFLIHVSTYWCGMDDTFRAVAESEMELWDLAEQLAYDNFQSYSCENDIAEEEGYDPDEMEESDWDELWSRVDESTYYSFSIEECEDDEEWNEYSGEIYGEDKVLQ</sequence>
<dbReference type="EMBL" id="BK059105">
    <property type="protein sequence ID" value="DAE31030.1"/>
    <property type="molecule type" value="Genomic_DNA"/>
</dbReference>
<accession>A0A8S5RI05</accession>
<evidence type="ECO:0000313" key="1">
    <source>
        <dbReference type="EMBL" id="DAE31030.1"/>
    </source>
</evidence>
<proteinExistence type="predicted"/>
<protein>
    <submittedName>
        <fullName evidence="1">Uncharacterized protein</fullName>
    </submittedName>
</protein>
<reference evidence="1" key="1">
    <citation type="journal article" date="2021" name="Proc. Natl. Acad. Sci. U.S.A.">
        <title>A Catalog of Tens of Thousands of Viruses from Human Metagenomes Reveals Hidden Associations with Chronic Diseases.</title>
        <authorList>
            <person name="Tisza M.J."/>
            <person name="Buck C.B."/>
        </authorList>
    </citation>
    <scope>NUCLEOTIDE SEQUENCE</scope>
    <source>
        <strain evidence="1">CtML55</strain>
    </source>
</reference>